<reference evidence="4 5" key="1">
    <citation type="submission" date="2022-05" db="EMBL/GenBank/DDBJ databases">
        <authorList>
            <consortium name="Genoscope - CEA"/>
            <person name="William W."/>
        </authorList>
    </citation>
    <scope>NUCLEOTIDE SEQUENCE [LARGE SCALE GENOMIC DNA]</scope>
</reference>
<feature type="chain" id="PRO_5045123416" description="WAP domain-containing protein" evidence="2">
    <location>
        <begin position="19"/>
        <end position="280"/>
    </location>
</feature>
<keyword evidence="5" id="KW-1185">Reference proteome</keyword>
<dbReference type="InterPro" id="IPR036645">
    <property type="entry name" value="Elafin-like_sf"/>
</dbReference>
<evidence type="ECO:0000256" key="2">
    <source>
        <dbReference type="SAM" id="SignalP"/>
    </source>
</evidence>
<evidence type="ECO:0000256" key="1">
    <source>
        <dbReference type="SAM" id="MobiDB-lite"/>
    </source>
</evidence>
<proteinExistence type="predicted"/>
<dbReference type="InterPro" id="IPR008197">
    <property type="entry name" value="WAP_dom"/>
</dbReference>
<dbReference type="InterPro" id="IPR042357">
    <property type="entry name" value="WFDC1"/>
</dbReference>
<organism evidence="4 5">
    <name type="scientific">Porites lobata</name>
    <dbReference type="NCBI Taxonomy" id="104759"/>
    <lineage>
        <taxon>Eukaryota</taxon>
        <taxon>Metazoa</taxon>
        <taxon>Cnidaria</taxon>
        <taxon>Anthozoa</taxon>
        <taxon>Hexacorallia</taxon>
        <taxon>Scleractinia</taxon>
        <taxon>Fungiina</taxon>
        <taxon>Poritidae</taxon>
        <taxon>Porites</taxon>
    </lineage>
</organism>
<keyword evidence="2" id="KW-0732">Signal</keyword>
<comment type="caution">
    <text evidence="4">The sequence shown here is derived from an EMBL/GenBank/DDBJ whole genome shotgun (WGS) entry which is preliminary data.</text>
</comment>
<dbReference type="Pfam" id="PF00095">
    <property type="entry name" value="WAP"/>
    <property type="match status" value="1"/>
</dbReference>
<evidence type="ECO:0000313" key="5">
    <source>
        <dbReference type="Proteomes" id="UP001159405"/>
    </source>
</evidence>
<dbReference type="SUPFAM" id="SSF57603">
    <property type="entry name" value="FnI-like domain"/>
    <property type="match status" value="1"/>
</dbReference>
<dbReference type="PANTHER" id="PTHR14308:SF0">
    <property type="entry name" value="WAP FOUR-DISULFIDE CORE DOMAIN PROTEIN 1"/>
    <property type="match status" value="1"/>
</dbReference>
<feature type="compositionally biased region" description="Basic and acidic residues" evidence="1">
    <location>
        <begin position="225"/>
        <end position="240"/>
    </location>
</feature>
<dbReference type="PANTHER" id="PTHR14308">
    <property type="entry name" value="WAP FOUR-DISULFIDE CORE DOMAIN PROTEIN 1"/>
    <property type="match status" value="1"/>
</dbReference>
<feature type="signal peptide" evidence="2">
    <location>
        <begin position="1"/>
        <end position="18"/>
    </location>
</feature>
<name>A0ABN8NFL6_9CNID</name>
<dbReference type="Proteomes" id="UP001159405">
    <property type="component" value="Unassembled WGS sequence"/>
</dbReference>
<sequence length="280" mass="30798">MDLGKPLIYFVLLAEVCAFLPIAESRSVRNVKRHLIKKRSLYEETCPPPYVIEVTEKCKDSCLDDDYCIGNQMCCFDGCSYVCMDPVPSEPVIDWIDDKEGSTPGPEELTGNIEVVTPVIEELGCFYHGMMLNDGERIPLGCKVCSCFNGNLMCDVSNCNKEYQARLALELSGSGSGDDEDGDDKENLREASGNGEVYPITGGLRHKEDFTPLEELRGKNTNGVEMKEEFVPFGKEHGSEEDSGGGESGSGSGDHFVPYDEEKNNGKSGDNVASFARRRL</sequence>
<dbReference type="EMBL" id="CALNXK010000020">
    <property type="protein sequence ID" value="CAH3107594.1"/>
    <property type="molecule type" value="Genomic_DNA"/>
</dbReference>
<feature type="domain" description="WAP" evidence="3">
    <location>
        <begin position="38"/>
        <end position="87"/>
    </location>
</feature>
<feature type="region of interest" description="Disordered" evidence="1">
    <location>
        <begin position="172"/>
        <end position="280"/>
    </location>
</feature>
<evidence type="ECO:0000313" key="4">
    <source>
        <dbReference type="EMBL" id="CAH3107594.1"/>
    </source>
</evidence>
<dbReference type="Gene3D" id="4.10.75.10">
    <property type="entry name" value="Elafin-like"/>
    <property type="match status" value="1"/>
</dbReference>
<protein>
    <recommendedName>
        <fullName evidence="3">WAP domain-containing protein</fullName>
    </recommendedName>
</protein>
<dbReference type="PROSITE" id="PS51390">
    <property type="entry name" value="WAP"/>
    <property type="match status" value="1"/>
</dbReference>
<dbReference type="SUPFAM" id="SSF57256">
    <property type="entry name" value="Elafin-like"/>
    <property type="match status" value="1"/>
</dbReference>
<accession>A0ABN8NFL6</accession>
<evidence type="ECO:0000259" key="3">
    <source>
        <dbReference type="PROSITE" id="PS51390"/>
    </source>
</evidence>
<feature type="compositionally biased region" description="Basic and acidic residues" evidence="1">
    <location>
        <begin position="205"/>
        <end position="218"/>
    </location>
</feature>
<gene>
    <name evidence="4" type="ORF">PLOB_00016751</name>
</gene>